<sequence>MKAFDSLQTTIDSLTNEAKRRTDDVDTGTPSSAPGSAASDDPDAASTGRDDDSSTDRESADRGSSNDSRTPPSDDSRTPPSDGDRPTASGSGDDGEAGTADGTWRVVDTDVEKTMYDVTRTANGVYAVGDSGTVASRGAGGEWTVAIPSGPAVKRNTLTGVDVTDDGERIWFAGGSGAIGMYDTTTGRKYDYSAPMEMTSTWEAIGIAGERGDERLFLANGSGEVLEATVDDDGCPAFGDPVKPGSGSTIPALTVRDDVTYAVDTSGNVFERRDGEWATVGIENAQINFTDVDVGPDGSVLVTGGGGIVYRYDATCGNWTPVAVGTVVLRGIDRCEGRLAVVGDGGHAYERRPREGWTGVETGVEATLHGIALGETDVAVGEGGVIVEREAGSRADGAAEDRTGAETSGRAETDSNVVVGPRSLDSDPGGDS</sequence>
<feature type="compositionally biased region" description="Low complexity" evidence="1">
    <location>
        <begin position="86"/>
        <end position="103"/>
    </location>
</feature>
<feature type="compositionally biased region" description="Polar residues" evidence="1">
    <location>
        <begin position="1"/>
        <end position="16"/>
    </location>
</feature>
<dbReference type="RefSeq" id="WP_177227441.1">
    <property type="nucleotide sequence ID" value="NZ_FOZK01000002.1"/>
</dbReference>
<protein>
    <recommendedName>
        <fullName evidence="4">PQQ-like domain-containing protein</fullName>
    </recommendedName>
</protein>
<evidence type="ECO:0000313" key="2">
    <source>
        <dbReference type="EMBL" id="SFS00617.1"/>
    </source>
</evidence>
<dbReference type="STRING" id="767519.SAMN05216559_2384"/>
<accession>A0A1I6LAX4</accession>
<feature type="compositionally biased region" description="Basic and acidic residues" evidence="1">
    <location>
        <begin position="48"/>
        <end position="61"/>
    </location>
</feature>
<proteinExistence type="predicted"/>
<evidence type="ECO:0000313" key="3">
    <source>
        <dbReference type="Proteomes" id="UP000199062"/>
    </source>
</evidence>
<feature type="compositionally biased region" description="Basic and acidic residues" evidence="1">
    <location>
        <begin position="72"/>
        <end position="85"/>
    </location>
</feature>
<feature type="region of interest" description="Disordered" evidence="1">
    <location>
        <begin position="389"/>
        <end position="432"/>
    </location>
</feature>
<dbReference type="OrthoDB" id="320255at2157"/>
<dbReference type="InterPro" id="IPR011044">
    <property type="entry name" value="Quino_amine_DH_bsu"/>
</dbReference>
<reference evidence="2 3" key="1">
    <citation type="submission" date="2016-10" db="EMBL/GenBank/DDBJ databases">
        <authorList>
            <person name="de Groot N.N."/>
        </authorList>
    </citation>
    <scope>NUCLEOTIDE SEQUENCE [LARGE SCALE GENOMIC DNA]</scope>
    <source>
        <strain evidence="2 3">CGMCC 1.10457</strain>
    </source>
</reference>
<feature type="region of interest" description="Disordered" evidence="1">
    <location>
        <begin position="1"/>
        <end position="104"/>
    </location>
</feature>
<dbReference type="Proteomes" id="UP000199062">
    <property type="component" value="Unassembled WGS sequence"/>
</dbReference>
<dbReference type="AlphaFoldDB" id="A0A1I6LAX4"/>
<feature type="compositionally biased region" description="Basic and acidic residues" evidence="1">
    <location>
        <begin position="389"/>
        <end position="413"/>
    </location>
</feature>
<evidence type="ECO:0008006" key="4">
    <source>
        <dbReference type="Google" id="ProtNLM"/>
    </source>
</evidence>
<name>A0A1I6LAX4_9EURY</name>
<keyword evidence="3" id="KW-1185">Reference proteome</keyword>
<gene>
    <name evidence="2" type="ORF">SAMN05216559_2384</name>
</gene>
<evidence type="ECO:0000256" key="1">
    <source>
        <dbReference type="SAM" id="MobiDB-lite"/>
    </source>
</evidence>
<organism evidence="2 3">
    <name type="scientific">Halomicrobium zhouii</name>
    <dbReference type="NCBI Taxonomy" id="767519"/>
    <lineage>
        <taxon>Archaea</taxon>
        <taxon>Methanobacteriati</taxon>
        <taxon>Methanobacteriota</taxon>
        <taxon>Stenosarchaea group</taxon>
        <taxon>Halobacteria</taxon>
        <taxon>Halobacteriales</taxon>
        <taxon>Haloarculaceae</taxon>
        <taxon>Halomicrobium</taxon>
    </lineage>
</organism>
<feature type="compositionally biased region" description="Low complexity" evidence="1">
    <location>
        <begin position="27"/>
        <end position="47"/>
    </location>
</feature>
<dbReference type="SUPFAM" id="SSF50969">
    <property type="entry name" value="YVTN repeat-like/Quinoprotein amine dehydrogenase"/>
    <property type="match status" value="1"/>
</dbReference>
<dbReference type="EMBL" id="FOZK01000002">
    <property type="protein sequence ID" value="SFS00617.1"/>
    <property type="molecule type" value="Genomic_DNA"/>
</dbReference>